<accession>X1QAD0</accession>
<keyword evidence="2" id="KW-1003">Cell membrane</keyword>
<proteinExistence type="predicted"/>
<evidence type="ECO:0000256" key="3">
    <source>
        <dbReference type="ARBA" id="ARBA00022692"/>
    </source>
</evidence>
<evidence type="ECO:0000256" key="4">
    <source>
        <dbReference type="ARBA" id="ARBA00022989"/>
    </source>
</evidence>
<feature type="transmembrane region" description="Helical" evidence="6">
    <location>
        <begin position="28"/>
        <end position="53"/>
    </location>
</feature>
<organism evidence="7">
    <name type="scientific">marine sediment metagenome</name>
    <dbReference type="NCBI Taxonomy" id="412755"/>
    <lineage>
        <taxon>unclassified sequences</taxon>
        <taxon>metagenomes</taxon>
        <taxon>ecological metagenomes</taxon>
    </lineage>
</organism>
<comment type="caution">
    <text evidence="7">The sequence shown here is derived from an EMBL/GenBank/DDBJ whole genome shotgun (WGS) entry which is preliminary data.</text>
</comment>
<evidence type="ECO:0000256" key="2">
    <source>
        <dbReference type="ARBA" id="ARBA00022475"/>
    </source>
</evidence>
<feature type="transmembrane region" description="Helical" evidence="6">
    <location>
        <begin position="65"/>
        <end position="86"/>
    </location>
</feature>
<evidence type="ECO:0008006" key="8">
    <source>
        <dbReference type="Google" id="ProtNLM"/>
    </source>
</evidence>
<evidence type="ECO:0000313" key="7">
    <source>
        <dbReference type="EMBL" id="GAI47960.1"/>
    </source>
</evidence>
<feature type="transmembrane region" description="Helical" evidence="6">
    <location>
        <begin position="197"/>
        <end position="215"/>
    </location>
</feature>
<dbReference type="AlphaFoldDB" id="X1QAD0"/>
<gene>
    <name evidence="7" type="ORF">S06H3_57518</name>
</gene>
<sequence length="222" mass="23427">LIVVLAITFIVGLLNGIGSTYFNIPPLIMTLSMGIIVQAISKFITGGVPVGGAAPILRNMVIGRFLGIPGILYIWLAFSILIIIVLRNSTYGLYLLSVGANDKAAYLSGVPVRLIRILTYGFGSMIAGASGFFYLGYLGSVYNITLGDKYTLPSIIAVVIGGTSLAGGSGGYIGTIAGAIVLQILESILITINIEQFGRNIIFGLVLLGLMFSYARGKKLRV</sequence>
<dbReference type="GO" id="GO:0005886">
    <property type="term" value="C:plasma membrane"/>
    <property type="evidence" value="ECO:0007669"/>
    <property type="project" value="UniProtKB-SubCell"/>
</dbReference>
<dbReference type="Pfam" id="PF02653">
    <property type="entry name" value="BPD_transp_2"/>
    <property type="match status" value="1"/>
</dbReference>
<feature type="transmembrane region" description="Helical" evidence="6">
    <location>
        <begin position="117"/>
        <end position="138"/>
    </location>
</feature>
<keyword evidence="4 6" id="KW-1133">Transmembrane helix</keyword>
<protein>
    <recommendedName>
        <fullName evidence="8">ABC transporter permease</fullName>
    </recommendedName>
</protein>
<evidence type="ECO:0000256" key="6">
    <source>
        <dbReference type="SAM" id="Phobius"/>
    </source>
</evidence>
<dbReference type="InterPro" id="IPR001851">
    <property type="entry name" value="ABC_transp_permease"/>
</dbReference>
<evidence type="ECO:0000256" key="1">
    <source>
        <dbReference type="ARBA" id="ARBA00004651"/>
    </source>
</evidence>
<name>X1QAD0_9ZZZZ</name>
<dbReference type="EMBL" id="BARV01037133">
    <property type="protein sequence ID" value="GAI47960.1"/>
    <property type="molecule type" value="Genomic_DNA"/>
</dbReference>
<evidence type="ECO:0000256" key="5">
    <source>
        <dbReference type="ARBA" id="ARBA00023136"/>
    </source>
</evidence>
<dbReference type="GO" id="GO:0022857">
    <property type="term" value="F:transmembrane transporter activity"/>
    <property type="evidence" value="ECO:0007669"/>
    <property type="project" value="InterPro"/>
</dbReference>
<feature type="non-terminal residue" evidence="7">
    <location>
        <position position="1"/>
    </location>
</feature>
<comment type="subcellular location">
    <subcellularLocation>
        <location evidence="1">Cell membrane</location>
        <topology evidence="1">Multi-pass membrane protein</topology>
    </subcellularLocation>
</comment>
<keyword evidence="3 6" id="KW-0812">Transmembrane</keyword>
<dbReference type="PANTHER" id="PTHR32196">
    <property type="entry name" value="ABC TRANSPORTER PERMEASE PROTEIN YPHD-RELATED-RELATED"/>
    <property type="match status" value="1"/>
</dbReference>
<keyword evidence="5 6" id="KW-0472">Membrane</keyword>
<feature type="non-terminal residue" evidence="7">
    <location>
        <position position="222"/>
    </location>
</feature>
<dbReference type="CDD" id="cd06579">
    <property type="entry name" value="TM_PBP1_transp_AraH_like"/>
    <property type="match status" value="1"/>
</dbReference>
<reference evidence="7" key="1">
    <citation type="journal article" date="2014" name="Front. Microbiol.">
        <title>High frequency of phylogenetically diverse reductive dehalogenase-homologous genes in deep subseafloor sedimentary metagenomes.</title>
        <authorList>
            <person name="Kawai M."/>
            <person name="Futagami T."/>
            <person name="Toyoda A."/>
            <person name="Takaki Y."/>
            <person name="Nishi S."/>
            <person name="Hori S."/>
            <person name="Arai W."/>
            <person name="Tsubouchi T."/>
            <person name="Morono Y."/>
            <person name="Uchiyama I."/>
            <person name="Ito T."/>
            <person name="Fujiyama A."/>
            <person name="Inagaki F."/>
            <person name="Takami H."/>
        </authorList>
    </citation>
    <scope>NUCLEOTIDE SEQUENCE</scope>
    <source>
        <strain evidence="7">Expedition CK06-06</strain>
    </source>
</reference>